<feature type="compositionally biased region" description="Polar residues" evidence="13">
    <location>
        <begin position="55"/>
        <end position="64"/>
    </location>
</feature>
<accession>A0ABM3FR63</accession>
<dbReference type="InterPro" id="IPR050687">
    <property type="entry name" value="Dynein_IC"/>
</dbReference>
<organism evidence="14 17">
    <name type="scientific">Neodiprion lecontei</name>
    <name type="common">Redheaded pine sawfly</name>
    <dbReference type="NCBI Taxonomy" id="441921"/>
    <lineage>
        <taxon>Eukaryota</taxon>
        <taxon>Metazoa</taxon>
        <taxon>Ecdysozoa</taxon>
        <taxon>Arthropoda</taxon>
        <taxon>Hexapoda</taxon>
        <taxon>Insecta</taxon>
        <taxon>Pterygota</taxon>
        <taxon>Neoptera</taxon>
        <taxon>Endopterygota</taxon>
        <taxon>Hymenoptera</taxon>
        <taxon>Tenthredinoidea</taxon>
        <taxon>Diprionidae</taxon>
        <taxon>Diprioninae</taxon>
        <taxon>Neodiprion</taxon>
    </lineage>
</organism>
<dbReference type="PANTHER" id="PTHR12442:SF12">
    <property type="entry name" value="DYNEIN AXONEMAL INTERMEDIATE CHAIN 4"/>
    <property type="match status" value="1"/>
</dbReference>
<dbReference type="Pfam" id="PF00400">
    <property type="entry name" value="WD40"/>
    <property type="match status" value="1"/>
</dbReference>
<dbReference type="PROSITE" id="PS50082">
    <property type="entry name" value="WD_REPEATS_2"/>
    <property type="match status" value="1"/>
</dbReference>
<name>A0ABM3FR63_NEOLC</name>
<keyword evidence="5" id="KW-0282">Flagellum</keyword>
<dbReference type="GeneID" id="107226594"/>
<dbReference type="InterPro" id="IPR015943">
    <property type="entry name" value="WD40/YVTN_repeat-like_dom_sf"/>
</dbReference>
<dbReference type="Gene3D" id="2.130.10.10">
    <property type="entry name" value="YVTN repeat-like/Quinoprotein amine dehydrogenase"/>
    <property type="match status" value="1"/>
</dbReference>
<dbReference type="SMART" id="SM00320">
    <property type="entry name" value="WD40"/>
    <property type="match status" value="4"/>
</dbReference>
<dbReference type="RefSeq" id="XP_046590500.1">
    <property type="nucleotide sequence ID" value="XM_046734544.1"/>
</dbReference>
<evidence type="ECO:0000313" key="14">
    <source>
        <dbReference type="Proteomes" id="UP000829291"/>
    </source>
</evidence>
<feature type="repeat" description="WD" evidence="12">
    <location>
        <begin position="626"/>
        <end position="658"/>
    </location>
</feature>
<dbReference type="InterPro" id="IPR036322">
    <property type="entry name" value="WD40_repeat_dom_sf"/>
</dbReference>
<keyword evidence="14" id="KW-1185">Reference proteome</keyword>
<evidence type="ECO:0000256" key="9">
    <source>
        <dbReference type="ARBA" id="ARBA00024190"/>
    </source>
</evidence>
<keyword evidence="8" id="KW-0966">Cell projection</keyword>
<evidence type="ECO:0000256" key="1">
    <source>
        <dbReference type="ARBA" id="ARBA00004611"/>
    </source>
</evidence>
<dbReference type="PANTHER" id="PTHR12442">
    <property type="entry name" value="DYNEIN INTERMEDIATE CHAIN"/>
    <property type="match status" value="1"/>
</dbReference>
<evidence type="ECO:0000256" key="8">
    <source>
        <dbReference type="ARBA" id="ARBA00023273"/>
    </source>
</evidence>
<keyword evidence="7" id="KW-0206">Cytoskeleton</keyword>
<evidence type="ECO:0000256" key="4">
    <source>
        <dbReference type="ARBA" id="ARBA00022737"/>
    </source>
</evidence>
<dbReference type="RefSeq" id="XP_046590501.1">
    <property type="nucleotide sequence ID" value="XM_046734545.1"/>
</dbReference>
<evidence type="ECO:0000256" key="2">
    <source>
        <dbReference type="ARBA" id="ARBA00022490"/>
    </source>
</evidence>
<evidence type="ECO:0000256" key="11">
    <source>
        <dbReference type="ARBA" id="ARBA00041557"/>
    </source>
</evidence>
<dbReference type="SUPFAM" id="SSF50978">
    <property type="entry name" value="WD40 repeat-like"/>
    <property type="match status" value="1"/>
</dbReference>
<reference evidence="15 16" key="1">
    <citation type="submission" date="2025-05" db="UniProtKB">
        <authorList>
            <consortium name="RefSeq"/>
        </authorList>
    </citation>
    <scope>IDENTIFICATION</scope>
    <source>
        <tissue evidence="15 16">Thorax and Abdomen</tissue>
    </source>
</reference>
<evidence type="ECO:0000256" key="3">
    <source>
        <dbReference type="ARBA" id="ARBA00022574"/>
    </source>
</evidence>
<dbReference type="Proteomes" id="UP000829291">
    <property type="component" value="Chromosome 3"/>
</dbReference>
<evidence type="ECO:0000313" key="16">
    <source>
        <dbReference type="RefSeq" id="XP_046590501.1"/>
    </source>
</evidence>
<protein>
    <recommendedName>
        <fullName evidence="10">Dynein axonemal intermediate chain 4</fullName>
    </recommendedName>
    <alternativeName>
        <fullName evidence="11">WD repeat-containing protein 78</fullName>
    </alternativeName>
</protein>
<dbReference type="RefSeq" id="XP_046590503.1">
    <property type="nucleotide sequence ID" value="XM_046734547.1"/>
</dbReference>
<evidence type="ECO:0000256" key="5">
    <source>
        <dbReference type="ARBA" id="ARBA00022846"/>
    </source>
</evidence>
<evidence type="ECO:0000256" key="7">
    <source>
        <dbReference type="ARBA" id="ARBA00023212"/>
    </source>
</evidence>
<dbReference type="InterPro" id="IPR001680">
    <property type="entry name" value="WD40_rpt"/>
</dbReference>
<keyword evidence="2" id="KW-0963">Cytoplasm</keyword>
<keyword evidence="4" id="KW-0677">Repeat</keyword>
<evidence type="ECO:0000256" key="13">
    <source>
        <dbReference type="SAM" id="MobiDB-lite"/>
    </source>
</evidence>
<evidence type="ECO:0000256" key="10">
    <source>
        <dbReference type="ARBA" id="ARBA00040002"/>
    </source>
</evidence>
<feature type="region of interest" description="Disordered" evidence="13">
    <location>
        <begin position="45"/>
        <end position="70"/>
    </location>
</feature>
<evidence type="ECO:0000313" key="17">
    <source>
        <dbReference type="RefSeq" id="XP_046590503.1"/>
    </source>
</evidence>
<gene>
    <name evidence="15 16 17" type="primary">LOC107226594</name>
</gene>
<evidence type="ECO:0000256" key="6">
    <source>
        <dbReference type="ARBA" id="ARBA00023069"/>
    </source>
</evidence>
<evidence type="ECO:0000256" key="12">
    <source>
        <dbReference type="PROSITE-ProRule" id="PRU00221"/>
    </source>
</evidence>
<keyword evidence="6" id="KW-0969">Cilium</keyword>
<sequence>MLAIPIVVDDDRYHPSLQPYIISTFHRTKRTMPNKMRSRSISLRKLVSSDGGGNKNQSITSAKTSMPPKNRRLAQKTLTSILNRRRNFRVIHDDVDLTPKNLTHAVYHEIEENHLTAFDTIGLGQGSSNTQLFSQSSGSQYGNLKATSSLMIKSSSIHMQQTQLMDDFTIDGSLMSGNLLSITDEDRAPSQFYLPRYDLGLIRVHPEKVNIILQETDIFFLFELPQLTVNVSSEEGLAVKQMNEQYEYITVGPGSNRKLANAEAQTPCVYRKNRSTYLARTKRRNQGNMVNNWIMYDTFEKLKTSKSQGPIFVHLEEARQKALEKKISPTKLPQIEESSEQWTLEMQLAQLAEQTDFLDSATIVERMVASSLYIVAQKRFKGIIKQDPYSPRLQFTYSLDFLWSFVSEHSAGYNVACFCWNYVNKDVLAVGYGPIENQENRQGLVMIWTAKNPHRAGRWHYFNSPVSALDWSRNRPNLLAIGFYDGVVQVIDVSNKNLVIMRCSSRTSSPSYAPHWQVQWWPGEDEVMFEEQLYTCNQDGRILSYRADTDFSCNQIMRISRNERKIKGVEQQPEQCVVHDISITRNPGALVLCKHPGLPMIYFVGSDEGCIHRCSTTYLQQHIDSFRAHNGPIYAIEFSPFCSKIFLTCGADWCTRIWADGINEPLITLSTQMACVQKAAWSPKISTVVATIVNNQIDVWDIRRKSYTAASSTTCDTQGRLLLLEFTANGNQLVAGDSLGTIFIYNLEGMPFPPYNQTGVLVTFILKALETKPNLIRKLKKLGKPF</sequence>
<proteinExistence type="predicted"/>
<comment type="subcellular location">
    <subcellularLocation>
        <location evidence="1">Cytoplasm</location>
        <location evidence="1">Cytoskeleton</location>
        <location evidence="1">Flagellum axoneme</location>
    </subcellularLocation>
    <subcellularLocation>
        <location evidence="9">Dynein axonemal particle</location>
    </subcellularLocation>
</comment>
<evidence type="ECO:0000313" key="15">
    <source>
        <dbReference type="RefSeq" id="XP_046590500.1"/>
    </source>
</evidence>
<keyword evidence="3 12" id="KW-0853">WD repeat</keyword>